<evidence type="ECO:0000256" key="18">
    <source>
        <dbReference type="ARBA" id="ARBA00047446"/>
    </source>
</evidence>
<evidence type="ECO:0000256" key="6">
    <source>
        <dbReference type="ARBA" id="ARBA00022679"/>
    </source>
</evidence>
<reference evidence="22 23" key="1">
    <citation type="submission" date="2018-08" db="EMBL/GenBank/DDBJ databases">
        <title>Aphanomyces genome sequencing and annotation.</title>
        <authorList>
            <person name="Minardi D."/>
            <person name="Oidtmann B."/>
            <person name="Van Der Giezen M."/>
            <person name="Studholme D.J."/>
        </authorList>
    </citation>
    <scope>NUCLEOTIDE SEQUENCE [LARGE SCALE GENOMIC DNA]</scope>
    <source>
        <strain evidence="22 23">Sv</strain>
    </source>
</reference>
<comment type="catalytic activity">
    <reaction evidence="12">
        <text>(2S)-ethylmalonyl-CoA + H(+) = butanoyl-CoA + CO2</text>
        <dbReference type="Rhea" id="RHEA:32131"/>
        <dbReference type="ChEBI" id="CHEBI:15378"/>
        <dbReference type="ChEBI" id="CHEBI:16526"/>
        <dbReference type="ChEBI" id="CHEBI:57371"/>
        <dbReference type="ChEBI" id="CHEBI:60909"/>
        <dbReference type="EC" id="4.1.1.94"/>
    </reaction>
    <physiologicalReaction direction="left-to-right" evidence="12">
        <dbReference type="Rhea" id="RHEA:32132"/>
    </physiologicalReaction>
</comment>
<evidence type="ECO:0000256" key="5">
    <source>
        <dbReference type="ARBA" id="ARBA00022676"/>
    </source>
</evidence>
<comment type="similarity">
    <text evidence="3 20">Belongs to the enoyl-CoA hydratase/isomerase family.</text>
</comment>
<evidence type="ECO:0000256" key="3">
    <source>
        <dbReference type="ARBA" id="ARBA00005254"/>
    </source>
</evidence>
<accession>A0A418DL04</accession>
<evidence type="ECO:0000256" key="14">
    <source>
        <dbReference type="ARBA" id="ARBA00038883"/>
    </source>
</evidence>
<gene>
    <name evidence="22" type="ORF">DYB35_003896</name>
</gene>
<evidence type="ECO:0000256" key="16">
    <source>
        <dbReference type="ARBA" id="ARBA00042052"/>
    </source>
</evidence>
<evidence type="ECO:0000256" key="4">
    <source>
        <dbReference type="ARBA" id="ARBA00022490"/>
    </source>
</evidence>
<comment type="subcellular location">
    <subcellularLocation>
        <location evidence="2">Cytoplasm</location>
        <location evidence="2">Cytosol</location>
    </subcellularLocation>
    <subcellularLocation>
        <location evidence="1">Endoplasmic reticulum membrane</location>
        <topology evidence="1">Multi-pass membrane protein</topology>
    </subcellularLocation>
</comment>
<dbReference type="EC" id="4.1.1.94" evidence="14"/>
<evidence type="ECO:0000256" key="15">
    <source>
        <dbReference type="ARBA" id="ARBA00039903"/>
    </source>
</evidence>
<keyword evidence="8" id="KW-0256">Endoplasmic reticulum</keyword>
<dbReference type="PROSITE" id="PS00166">
    <property type="entry name" value="ENOYL_COA_HYDRATASE"/>
    <property type="match status" value="1"/>
</dbReference>
<dbReference type="Proteomes" id="UP000285712">
    <property type="component" value="Unassembled WGS sequence"/>
</dbReference>
<dbReference type="GO" id="GO:0005789">
    <property type="term" value="C:endoplasmic reticulum membrane"/>
    <property type="evidence" value="ECO:0007669"/>
    <property type="project" value="UniProtKB-SubCell"/>
</dbReference>
<organism evidence="22 23">
    <name type="scientific">Aphanomyces astaci</name>
    <name type="common">Crayfish plague agent</name>
    <dbReference type="NCBI Taxonomy" id="112090"/>
    <lineage>
        <taxon>Eukaryota</taxon>
        <taxon>Sar</taxon>
        <taxon>Stramenopiles</taxon>
        <taxon>Oomycota</taxon>
        <taxon>Saprolegniomycetes</taxon>
        <taxon>Saprolegniales</taxon>
        <taxon>Verrucalvaceae</taxon>
        <taxon>Aphanomyces</taxon>
    </lineage>
</organism>
<dbReference type="InterPro" id="IPR029045">
    <property type="entry name" value="ClpP/crotonase-like_dom_sf"/>
</dbReference>
<evidence type="ECO:0000256" key="13">
    <source>
        <dbReference type="ARBA" id="ARBA00036541"/>
    </source>
</evidence>
<dbReference type="Gene3D" id="3.90.226.10">
    <property type="entry name" value="2-enoyl-CoA Hydratase, Chain A, domain 1"/>
    <property type="match status" value="1"/>
</dbReference>
<feature type="transmembrane region" description="Helical" evidence="21">
    <location>
        <begin position="439"/>
        <end position="459"/>
    </location>
</feature>
<comment type="function">
    <text evidence="19">Decarboxylates ethylmalonyl-CoA, a potentially toxic metabolite, to form butyryl-CoA, suggesting it might be involved in metabolite proofreading. Acts preferentially on (S)-ethylmalonyl-CoA but also has some activity on the (R)-isomer. Also has methylmalonyl-CoA decarboxylase activity at lower level.</text>
</comment>
<keyword evidence="10 21" id="KW-0472">Membrane</keyword>
<comment type="catalytic activity">
    <reaction evidence="13">
        <text>(2R)-ethylmalonyl-CoA + H(+) = butanoyl-CoA + CO2</text>
        <dbReference type="Rhea" id="RHEA:59540"/>
        <dbReference type="ChEBI" id="CHEBI:15378"/>
        <dbReference type="ChEBI" id="CHEBI:16526"/>
        <dbReference type="ChEBI" id="CHEBI:57371"/>
        <dbReference type="ChEBI" id="CHEBI:85316"/>
        <dbReference type="EC" id="4.1.1.94"/>
    </reaction>
    <physiologicalReaction direction="left-to-right" evidence="13">
        <dbReference type="Rhea" id="RHEA:59541"/>
    </physiologicalReaction>
</comment>
<keyword evidence="11" id="KW-0456">Lyase</keyword>
<keyword evidence="6" id="KW-0808">Transferase</keyword>
<dbReference type="Pfam" id="PF03901">
    <property type="entry name" value="Glyco_transf_22"/>
    <property type="match status" value="1"/>
</dbReference>
<evidence type="ECO:0000256" key="7">
    <source>
        <dbReference type="ARBA" id="ARBA00022692"/>
    </source>
</evidence>
<name>A0A418DL04_APHAT</name>
<sequence>MLLCRRIALKWPRARCFTVRSRPDDISYLRQLGRDDDHVTLYLPGDIRAPSYAASLCRTAVLELNNPSARNAMSGKMMAELIDAVDQLEEHASSLCCVIVRGSGGHFCAGADLRVAKDHLSSPEGGATMSRVMTHALTRLRRLPFPSVAVVEGAAIGGGAEITTACDFRVLARSASIQFVHGWGGGARLVQLVGRQRALRLLGRTEKVAAADAEVLGLADAVVEDNAVDAGAVSFVRPLDAHAPDVLQGIKRVLSHGDDSSLLRMLSTEHAVFQQLWGGPANVAALAKQLSNNPRTNTMESIVLYAVGLLQVWFTPYAKVEESFNLQACHDLLYHGVNLTKYDHFEFPGVVPRTFLGALPVALLSSPILHVFHPSKPVMQICVRSSLWTLSFLAWLYLKRTISALHGRDTSVWFTVVSIVQFHVVFYMVVISLLSFSTIVFRGDTAVLFAPILVTMLAMRQVHMHVIAGG</sequence>
<dbReference type="GO" id="GO:0006635">
    <property type="term" value="P:fatty acid beta-oxidation"/>
    <property type="evidence" value="ECO:0007669"/>
    <property type="project" value="TreeGrafter"/>
</dbReference>
<evidence type="ECO:0000256" key="2">
    <source>
        <dbReference type="ARBA" id="ARBA00004514"/>
    </source>
</evidence>
<evidence type="ECO:0000256" key="20">
    <source>
        <dbReference type="RuleBase" id="RU003707"/>
    </source>
</evidence>
<dbReference type="Pfam" id="PF00378">
    <property type="entry name" value="ECH_1"/>
    <property type="match status" value="1"/>
</dbReference>
<evidence type="ECO:0000256" key="17">
    <source>
        <dbReference type="ARBA" id="ARBA00042182"/>
    </source>
</evidence>
<dbReference type="PANTHER" id="PTHR11941">
    <property type="entry name" value="ENOYL-COA HYDRATASE-RELATED"/>
    <property type="match status" value="1"/>
</dbReference>
<keyword evidence="9 21" id="KW-1133">Transmembrane helix</keyword>
<evidence type="ECO:0000313" key="22">
    <source>
        <dbReference type="EMBL" id="RHY96187.1"/>
    </source>
</evidence>
<dbReference type="InterPro" id="IPR005599">
    <property type="entry name" value="GPI_mannosylTrfase"/>
</dbReference>
<evidence type="ECO:0000256" key="11">
    <source>
        <dbReference type="ARBA" id="ARBA00023239"/>
    </source>
</evidence>
<evidence type="ECO:0000256" key="19">
    <source>
        <dbReference type="ARBA" id="ARBA00056546"/>
    </source>
</evidence>
<keyword evidence="4" id="KW-0963">Cytoplasm</keyword>
<dbReference type="InterPro" id="IPR001753">
    <property type="entry name" value="Enoyl-CoA_hydra/iso"/>
</dbReference>
<dbReference type="SUPFAM" id="SSF52096">
    <property type="entry name" value="ClpP/crotonase"/>
    <property type="match status" value="1"/>
</dbReference>
<keyword evidence="5" id="KW-0328">Glycosyltransferase</keyword>
<dbReference type="EMBL" id="QUTG01002452">
    <property type="protein sequence ID" value="RHY96187.1"/>
    <property type="molecule type" value="Genomic_DNA"/>
</dbReference>
<evidence type="ECO:0000256" key="1">
    <source>
        <dbReference type="ARBA" id="ARBA00004477"/>
    </source>
</evidence>
<dbReference type="CDD" id="cd06558">
    <property type="entry name" value="crotonase-like"/>
    <property type="match status" value="1"/>
</dbReference>
<dbReference type="VEuPathDB" id="FungiDB:H257_04713"/>
<evidence type="ECO:0000256" key="12">
    <source>
        <dbReference type="ARBA" id="ARBA00036343"/>
    </source>
</evidence>
<evidence type="ECO:0000256" key="9">
    <source>
        <dbReference type="ARBA" id="ARBA00022989"/>
    </source>
</evidence>
<feature type="transmembrane region" description="Helical" evidence="21">
    <location>
        <begin position="354"/>
        <end position="372"/>
    </location>
</feature>
<evidence type="ECO:0000313" key="23">
    <source>
        <dbReference type="Proteomes" id="UP000285712"/>
    </source>
</evidence>
<dbReference type="VEuPathDB" id="FungiDB:H257_04712"/>
<feature type="transmembrane region" description="Helical" evidence="21">
    <location>
        <begin position="378"/>
        <end position="398"/>
    </location>
</feature>
<evidence type="ECO:0000256" key="10">
    <source>
        <dbReference type="ARBA" id="ARBA00023136"/>
    </source>
</evidence>
<evidence type="ECO:0000256" key="8">
    <source>
        <dbReference type="ARBA" id="ARBA00022824"/>
    </source>
</evidence>
<dbReference type="GO" id="GO:0005829">
    <property type="term" value="C:cytosol"/>
    <property type="evidence" value="ECO:0007669"/>
    <property type="project" value="UniProtKB-SubCell"/>
</dbReference>
<comment type="caution">
    <text evidence="22">The sequence shown here is derived from an EMBL/GenBank/DDBJ whole genome shotgun (WGS) entry which is preliminary data.</text>
</comment>
<comment type="catalytic activity">
    <reaction evidence="18">
        <text>(S)-methylmalonyl-CoA + H(+) = propanoyl-CoA + CO2</text>
        <dbReference type="Rhea" id="RHEA:61340"/>
        <dbReference type="ChEBI" id="CHEBI:15378"/>
        <dbReference type="ChEBI" id="CHEBI:16526"/>
        <dbReference type="ChEBI" id="CHEBI:57327"/>
        <dbReference type="ChEBI" id="CHEBI:57392"/>
        <dbReference type="EC" id="4.1.1.94"/>
    </reaction>
    <physiologicalReaction direction="left-to-right" evidence="18">
        <dbReference type="Rhea" id="RHEA:61341"/>
    </physiologicalReaction>
</comment>
<keyword evidence="7 21" id="KW-0812">Transmembrane</keyword>
<evidence type="ECO:0000256" key="21">
    <source>
        <dbReference type="SAM" id="Phobius"/>
    </source>
</evidence>
<feature type="transmembrane region" description="Helical" evidence="21">
    <location>
        <begin position="410"/>
        <end position="433"/>
    </location>
</feature>
<dbReference type="PANTHER" id="PTHR11941:SF27">
    <property type="entry name" value="ETHYLMALONYL-COA DECARBOXYLASE"/>
    <property type="match status" value="1"/>
</dbReference>
<dbReference type="GO" id="GO:0016757">
    <property type="term" value="F:glycosyltransferase activity"/>
    <property type="evidence" value="ECO:0007669"/>
    <property type="project" value="UniProtKB-KW"/>
</dbReference>
<dbReference type="AlphaFoldDB" id="A0A418DL04"/>
<protein>
    <recommendedName>
        <fullName evidence="15">Ethylmalonyl-CoA decarboxylase</fullName>
        <ecNumber evidence="14">4.1.1.94</ecNumber>
    </recommendedName>
    <alternativeName>
        <fullName evidence="17">Enoyl-CoA hydratase domain-containing protein 1</fullName>
    </alternativeName>
    <alternativeName>
        <fullName evidence="16">Methylmalonyl-CoA decarboxylase</fullName>
    </alternativeName>
</protein>
<dbReference type="GO" id="GO:0004492">
    <property type="term" value="F:methyl/ethyl malonyl-CoA decarboxylase activity"/>
    <property type="evidence" value="ECO:0007669"/>
    <property type="project" value="UniProtKB-EC"/>
</dbReference>
<proteinExistence type="inferred from homology"/>
<dbReference type="InterPro" id="IPR018376">
    <property type="entry name" value="Enoyl-CoA_hyd/isom_CS"/>
</dbReference>